<feature type="domain" description="CheW-like" evidence="1">
    <location>
        <begin position="6"/>
        <end position="146"/>
    </location>
</feature>
<dbReference type="InterPro" id="IPR039315">
    <property type="entry name" value="CheW"/>
</dbReference>
<dbReference type="PANTHER" id="PTHR22617">
    <property type="entry name" value="CHEMOTAXIS SENSOR HISTIDINE KINASE-RELATED"/>
    <property type="match status" value="1"/>
</dbReference>
<reference evidence="2" key="1">
    <citation type="submission" date="2020-02" db="EMBL/GenBank/DDBJ databases">
        <authorList>
            <person name="Meier V. D."/>
        </authorList>
    </citation>
    <scope>NUCLEOTIDE SEQUENCE</scope>
    <source>
        <strain evidence="2">AVDCRST_MAG40</strain>
    </source>
</reference>
<gene>
    <name evidence="2" type="ORF">AVDCRST_MAG40-1059</name>
</gene>
<dbReference type="EMBL" id="CADCTX010000312">
    <property type="protein sequence ID" value="CAA9312515.1"/>
    <property type="molecule type" value="Genomic_DNA"/>
</dbReference>
<dbReference type="GO" id="GO:0007165">
    <property type="term" value="P:signal transduction"/>
    <property type="evidence" value="ECO:0007669"/>
    <property type="project" value="InterPro"/>
</dbReference>
<organism evidence="2">
    <name type="scientific">uncultured Gemmatimonadaceae bacterium</name>
    <dbReference type="NCBI Taxonomy" id="246130"/>
    <lineage>
        <taxon>Bacteria</taxon>
        <taxon>Pseudomonadati</taxon>
        <taxon>Gemmatimonadota</taxon>
        <taxon>Gemmatimonadia</taxon>
        <taxon>Gemmatimonadales</taxon>
        <taxon>Gemmatimonadaceae</taxon>
        <taxon>environmental samples</taxon>
    </lineage>
</organism>
<proteinExistence type="predicted"/>
<dbReference type="InterPro" id="IPR036061">
    <property type="entry name" value="CheW-like_dom_sf"/>
</dbReference>
<dbReference type="AlphaFoldDB" id="A0A6J4KS54"/>
<evidence type="ECO:0000313" key="2">
    <source>
        <dbReference type="EMBL" id="CAA9312515.1"/>
    </source>
</evidence>
<accession>A0A6J4KS54</accession>
<dbReference type="Pfam" id="PF01584">
    <property type="entry name" value="CheW"/>
    <property type="match status" value="1"/>
</dbReference>
<dbReference type="InterPro" id="IPR002545">
    <property type="entry name" value="CheW-lke_dom"/>
</dbReference>
<dbReference type="Gene3D" id="2.40.50.180">
    <property type="entry name" value="CheA-289, Domain 4"/>
    <property type="match status" value="1"/>
</dbReference>
<evidence type="ECO:0000259" key="1">
    <source>
        <dbReference type="PROSITE" id="PS50851"/>
    </source>
</evidence>
<dbReference type="PANTHER" id="PTHR22617:SF43">
    <property type="entry name" value="PROTEIN PILI"/>
    <property type="match status" value="1"/>
</dbReference>
<dbReference type="Gene3D" id="2.30.30.40">
    <property type="entry name" value="SH3 Domains"/>
    <property type="match status" value="1"/>
</dbReference>
<dbReference type="PROSITE" id="PS50851">
    <property type="entry name" value="CHEW"/>
    <property type="match status" value="1"/>
</dbReference>
<dbReference type="GO" id="GO:0006935">
    <property type="term" value="P:chemotaxis"/>
    <property type="evidence" value="ECO:0007669"/>
    <property type="project" value="InterPro"/>
</dbReference>
<name>A0A6J4KS54_9BACT</name>
<dbReference type="SMART" id="SM00260">
    <property type="entry name" value="CheW"/>
    <property type="match status" value="1"/>
</dbReference>
<dbReference type="SUPFAM" id="SSF50341">
    <property type="entry name" value="CheW-like"/>
    <property type="match status" value="1"/>
</dbReference>
<dbReference type="GO" id="GO:0005829">
    <property type="term" value="C:cytosol"/>
    <property type="evidence" value="ECO:0007669"/>
    <property type="project" value="TreeGrafter"/>
</dbReference>
<protein>
    <recommendedName>
        <fullName evidence="1">CheW-like domain-containing protein</fullName>
    </recommendedName>
</protein>
<sequence>MTTPARAQIVTFRLGDDLFAADIYSVERVLRYSAPTPLPNVPAWIEGVIDYHGRVVPVINLRRRFEMPAAPSRDDARILVFNVAGEWIAATVDGVLDVTGLDDAGLVEPPAFFRGIAGEYLRGLVRRADRLVLVLDAARLLSTADRLVLDQSTAEPAAELLAAREEGAGRV</sequence>